<evidence type="ECO:0000313" key="3">
    <source>
        <dbReference type="EMBL" id="CAD5120876.1"/>
    </source>
</evidence>
<feature type="compositionally biased region" description="Basic and acidic residues" evidence="1">
    <location>
        <begin position="1"/>
        <end position="12"/>
    </location>
</feature>
<gene>
    <name evidence="3" type="ORF">DGYR_LOCUS8899</name>
</gene>
<dbReference type="PANTHER" id="PTHR22426:SF2">
    <property type="entry name" value="ARGININE_SERINE-RICH COILED-COIL PROTEIN 2"/>
    <property type="match status" value="1"/>
</dbReference>
<reference evidence="3 4" key="1">
    <citation type="submission" date="2020-08" db="EMBL/GenBank/DDBJ databases">
        <authorList>
            <person name="Hejnol A."/>
        </authorList>
    </citation>
    <scope>NUCLEOTIDE SEQUENCE [LARGE SCALE GENOMIC DNA]</scope>
</reference>
<evidence type="ECO:0000259" key="2">
    <source>
        <dbReference type="Pfam" id="PF15477"/>
    </source>
</evidence>
<feature type="compositionally biased region" description="Basic and acidic residues" evidence="1">
    <location>
        <begin position="19"/>
        <end position="46"/>
    </location>
</feature>
<evidence type="ECO:0000256" key="1">
    <source>
        <dbReference type="SAM" id="MobiDB-lite"/>
    </source>
</evidence>
<organism evidence="3 4">
    <name type="scientific">Dimorphilus gyrociliatus</name>
    <dbReference type="NCBI Taxonomy" id="2664684"/>
    <lineage>
        <taxon>Eukaryota</taxon>
        <taxon>Metazoa</taxon>
        <taxon>Spiralia</taxon>
        <taxon>Lophotrochozoa</taxon>
        <taxon>Annelida</taxon>
        <taxon>Polychaeta</taxon>
        <taxon>Polychaeta incertae sedis</taxon>
        <taxon>Dinophilidae</taxon>
        <taxon>Dimorphilus</taxon>
    </lineage>
</organism>
<name>A0A7I8VY99_9ANNE</name>
<keyword evidence="4" id="KW-1185">Reference proteome</keyword>
<feature type="region of interest" description="Disordered" evidence="1">
    <location>
        <begin position="1"/>
        <end position="148"/>
    </location>
</feature>
<dbReference type="PANTHER" id="PTHR22426">
    <property type="entry name" value="ARGININE_SERINE-RICH COILED-COIL PROTEIN 2"/>
    <property type="match status" value="1"/>
</dbReference>
<dbReference type="Proteomes" id="UP000549394">
    <property type="component" value="Unassembled WGS sequence"/>
</dbReference>
<accession>A0A7I8VY99</accession>
<feature type="domain" description="Small acidic protein-like" evidence="2">
    <location>
        <begin position="223"/>
        <end position="285"/>
    </location>
</feature>
<dbReference type="InterPro" id="IPR028124">
    <property type="entry name" value="SMAP_dom"/>
</dbReference>
<dbReference type="EMBL" id="CAJFCJ010000013">
    <property type="protein sequence ID" value="CAD5120876.1"/>
    <property type="molecule type" value="Genomic_DNA"/>
</dbReference>
<sequence length="298" mass="35220">MNENRNGESSERETEENEREQISREKIACSKQARSDSSDSKSEHEHAKSHREGRRNRDDSKKEKDRRRHHRRRRSRSHSRHRHKRSRHHGSHKSKYRHHRESSSRHSTSKHRRRRSRSKTRSRSRSRTPSPPRMIERREESPRIKREPLRIKAMEERMKMLREQAEQITGVEVPKYYNPTAVNPLKVAEIEKKKKLLWGKKEKVPETKIAEPEAIQAHGESVWASAQFSDNSCQEKFRKLMGMKGEMQTPKSETSNKQTELFNNLDKEYALARMSTHTHRGVGLGFASYACDSSKKDD</sequence>
<feature type="compositionally biased region" description="Basic residues" evidence="1">
    <location>
        <begin position="64"/>
        <end position="100"/>
    </location>
</feature>
<dbReference type="OrthoDB" id="1928974at2759"/>
<feature type="compositionally biased region" description="Basic and acidic residues" evidence="1">
    <location>
        <begin position="134"/>
        <end position="148"/>
    </location>
</feature>
<evidence type="ECO:0000313" key="4">
    <source>
        <dbReference type="Proteomes" id="UP000549394"/>
    </source>
</evidence>
<feature type="compositionally biased region" description="Basic residues" evidence="1">
    <location>
        <begin position="107"/>
        <end position="126"/>
    </location>
</feature>
<proteinExistence type="predicted"/>
<dbReference type="AlphaFoldDB" id="A0A7I8VY99"/>
<dbReference type="Pfam" id="PF15477">
    <property type="entry name" value="SMAP"/>
    <property type="match status" value="1"/>
</dbReference>
<protein>
    <submittedName>
        <fullName evidence="3">DgyrCDS9424</fullName>
    </submittedName>
</protein>
<comment type="caution">
    <text evidence="3">The sequence shown here is derived from an EMBL/GenBank/DDBJ whole genome shotgun (WGS) entry which is preliminary data.</text>
</comment>